<feature type="non-terminal residue" evidence="4">
    <location>
        <position position="63"/>
    </location>
</feature>
<dbReference type="GO" id="GO:0007018">
    <property type="term" value="P:microtubule-based movement"/>
    <property type="evidence" value="ECO:0007669"/>
    <property type="project" value="InterPro"/>
</dbReference>
<dbReference type="AlphaFoldDB" id="A0A8S3ALV0"/>
<evidence type="ECO:0000256" key="1">
    <source>
        <dbReference type="PROSITE-ProRule" id="PRU00283"/>
    </source>
</evidence>
<reference evidence="4" key="1">
    <citation type="submission" date="2021-02" db="EMBL/GenBank/DDBJ databases">
        <authorList>
            <person name="Nowell W R."/>
        </authorList>
    </citation>
    <scope>NUCLEOTIDE SEQUENCE</scope>
</reference>
<organism evidence="4 5">
    <name type="scientific">Rotaria magnacalcarata</name>
    <dbReference type="NCBI Taxonomy" id="392030"/>
    <lineage>
        <taxon>Eukaryota</taxon>
        <taxon>Metazoa</taxon>
        <taxon>Spiralia</taxon>
        <taxon>Gnathifera</taxon>
        <taxon>Rotifera</taxon>
        <taxon>Eurotatoria</taxon>
        <taxon>Bdelloidea</taxon>
        <taxon>Philodinida</taxon>
        <taxon>Philodinidae</taxon>
        <taxon>Rotaria</taxon>
    </lineage>
</organism>
<dbReference type="GO" id="GO:0005524">
    <property type="term" value="F:ATP binding"/>
    <property type="evidence" value="ECO:0007669"/>
    <property type="project" value="InterPro"/>
</dbReference>
<evidence type="ECO:0000313" key="5">
    <source>
        <dbReference type="Proteomes" id="UP000681720"/>
    </source>
</evidence>
<evidence type="ECO:0000259" key="3">
    <source>
        <dbReference type="PROSITE" id="PS50067"/>
    </source>
</evidence>
<evidence type="ECO:0000313" key="4">
    <source>
        <dbReference type="EMBL" id="CAF4693576.1"/>
    </source>
</evidence>
<comment type="caution">
    <text evidence="4">The sequence shown here is derived from an EMBL/GenBank/DDBJ whole genome shotgun (WGS) entry which is preliminary data.</text>
</comment>
<protein>
    <recommendedName>
        <fullName evidence="3">Kinesin motor domain-containing protein</fullName>
    </recommendedName>
</protein>
<evidence type="ECO:0000256" key="2">
    <source>
        <dbReference type="SAM" id="MobiDB-lite"/>
    </source>
</evidence>
<feature type="domain" description="Kinesin motor" evidence="3">
    <location>
        <begin position="1"/>
        <end position="37"/>
    </location>
</feature>
<proteinExistence type="inferred from homology"/>
<comment type="similarity">
    <text evidence="1">Belongs to the TRAFAC class myosin-kinesin ATPase superfamily. Kinesin family.</text>
</comment>
<name>A0A8S3ALV0_9BILA</name>
<accession>A0A8S3ALV0</accession>
<sequence>YFDGEGRIRMILCVNPTVDGYEEIQHALKFGELTKDVLVPRSLPPPPPPPPILPKTTTRAAVL</sequence>
<comment type="caution">
    <text evidence="1">Lacks conserved residue(s) required for the propagation of feature annotation.</text>
</comment>
<feature type="non-terminal residue" evidence="4">
    <location>
        <position position="1"/>
    </location>
</feature>
<dbReference type="Proteomes" id="UP000681720">
    <property type="component" value="Unassembled WGS sequence"/>
</dbReference>
<dbReference type="PROSITE" id="PS50067">
    <property type="entry name" value="KINESIN_MOTOR_2"/>
    <property type="match status" value="1"/>
</dbReference>
<dbReference type="GO" id="GO:0003777">
    <property type="term" value="F:microtubule motor activity"/>
    <property type="evidence" value="ECO:0007669"/>
    <property type="project" value="InterPro"/>
</dbReference>
<dbReference type="InterPro" id="IPR001752">
    <property type="entry name" value="Kinesin_motor_dom"/>
</dbReference>
<dbReference type="EMBL" id="CAJOBJ010124688">
    <property type="protein sequence ID" value="CAF4693576.1"/>
    <property type="molecule type" value="Genomic_DNA"/>
</dbReference>
<feature type="region of interest" description="Disordered" evidence="2">
    <location>
        <begin position="41"/>
        <end position="63"/>
    </location>
</feature>
<gene>
    <name evidence="4" type="ORF">GIL414_LOCUS42777</name>
</gene>
<dbReference type="GO" id="GO:0008017">
    <property type="term" value="F:microtubule binding"/>
    <property type="evidence" value="ECO:0007669"/>
    <property type="project" value="InterPro"/>
</dbReference>
<feature type="compositionally biased region" description="Pro residues" evidence="2">
    <location>
        <begin position="42"/>
        <end position="53"/>
    </location>
</feature>